<dbReference type="PROSITE" id="PS51257">
    <property type="entry name" value="PROKAR_LIPOPROTEIN"/>
    <property type="match status" value="1"/>
</dbReference>
<evidence type="ECO:0000256" key="2">
    <source>
        <dbReference type="ARBA" id="ARBA00013064"/>
    </source>
</evidence>
<dbReference type="EC" id="3.1.3.48" evidence="2"/>
<dbReference type="PROSITE" id="PS50853">
    <property type="entry name" value="FN3"/>
    <property type="match status" value="4"/>
</dbReference>
<dbReference type="PRINTS" id="PR00700">
    <property type="entry name" value="PRTYPHPHTASE"/>
</dbReference>
<dbReference type="InterPro" id="IPR003961">
    <property type="entry name" value="FN3_dom"/>
</dbReference>
<keyword evidence="3 11" id="KW-0812">Transmembrane</keyword>
<dbReference type="PANTHER" id="PTHR46957">
    <property type="entry name" value="CYTOKINE RECEPTOR"/>
    <property type="match status" value="1"/>
</dbReference>
<dbReference type="PANTHER" id="PTHR46957:SF3">
    <property type="entry name" value="CYTOKINE RECEPTOR"/>
    <property type="match status" value="1"/>
</dbReference>
<dbReference type="PROSITE" id="PS50056">
    <property type="entry name" value="TYR_PHOSPHATASE_2"/>
    <property type="match status" value="1"/>
</dbReference>
<keyword evidence="4 12" id="KW-0732">Signal</keyword>
<feature type="chain" id="PRO_5044829297" description="protein-tyrosine-phosphatase" evidence="12">
    <location>
        <begin position="31"/>
        <end position="1138"/>
    </location>
</feature>
<dbReference type="AlphaFoldDB" id="A0ABD3X6N5"/>
<dbReference type="Pfam" id="PF00041">
    <property type="entry name" value="fn3"/>
    <property type="match status" value="4"/>
</dbReference>
<evidence type="ECO:0000259" key="15">
    <source>
        <dbReference type="PROSITE" id="PS50853"/>
    </source>
</evidence>
<dbReference type="InterPro" id="IPR029021">
    <property type="entry name" value="Prot-tyrosine_phosphatase-like"/>
</dbReference>
<keyword evidence="5" id="KW-0378">Hydrolase</keyword>
<dbReference type="PROSITE" id="PS00383">
    <property type="entry name" value="TYR_PHOSPHATASE_1"/>
    <property type="match status" value="1"/>
</dbReference>
<evidence type="ECO:0000256" key="8">
    <source>
        <dbReference type="ARBA" id="ARBA00023136"/>
    </source>
</evidence>
<dbReference type="SUPFAM" id="SSF52799">
    <property type="entry name" value="(Phosphotyrosine protein) phosphatases II"/>
    <property type="match status" value="1"/>
</dbReference>
<evidence type="ECO:0000256" key="5">
    <source>
        <dbReference type="ARBA" id="ARBA00022801"/>
    </source>
</evidence>
<dbReference type="EMBL" id="JBJQND010000003">
    <property type="protein sequence ID" value="KAL3881912.1"/>
    <property type="molecule type" value="Genomic_DNA"/>
</dbReference>
<evidence type="ECO:0000256" key="4">
    <source>
        <dbReference type="ARBA" id="ARBA00022729"/>
    </source>
</evidence>
<dbReference type="SMART" id="SM00194">
    <property type="entry name" value="PTPc"/>
    <property type="match status" value="1"/>
</dbReference>
<comment type="catalytic activity">
    <reaction evidence="10">
        <text>O-phospho-L-tyrosyl-[protein] + H2O = L-tyrosyl-[protein] + phosphate</text>
        <dbReference type="Rhea" id="RHEA:10684"/>
        <dbReference type="Rhea" id="RHEA-COMP:10136"/>
        <dbReference type="Rhea" id="RHEA-COMP:20101"/>
        <dbReference type="ChEBI" id="CHEBI:15377"/>
        <dbReference type="ChEBI" id="CHEBI:43474"/>
        <dbReference type="ChEBI" id="CHEBI:46858"/>
        <dbReference type="ChEBI" id="CHEBI:61978"/>
        <dbReference type="EC" id="3.1.3.48"/>
    </reaction>
</comment>
<evidence type="ECO:0000256" key="1">
    <source>
        <dbReference type="ARBA" id="ARBA00004479"/>
    </source>
</evidence>
<dbReference type="InterPro" id="IPR000242">
    <property type="entry name" value="PTP_cat"/>
</dbReference>
<dbReference type="GO" id="GO:0016020">
    <property type="term" value="C:membrane"/>
    <property type="evidence" value="ECO:0007669"/>
    <property type="project" value="UniProtKB-SubCell"/>
</dbReference>
<proteinExistence type="predicted"/>
<dbReference type="InterPro" id="IPR016130">
    <property type="entry name" value="Tyr_Pase_AS"/>
</dbReference>
<evidence type="ECO:0000256" key="11">
    <source>
        <dbReference type="SAM" id="Phobius"/>
    </source>
</evidence>
<feature type="domain" description="Fibronectin type-III" evidence="15">
    <location>
        <begin position="456"/>
        <end position="575"/>
    </location>
</feature>
<dbReference type="PROSITE" id="PS50055">
    <property type="entry name" value="TYR_PHOSPHATASE_PTP"/>
    <property type="match status" value="1"/>
</dbReference>
<keyword evidence="7 11" id="KW-1133">Transmembrane helix</keyword>
<evidence type="ECO:0000313" key="17">
    <source>
        <dbReference type="Proteomes" id="UP001634394"/>
    </source>
</evidence>
<keyword evidence="8 11" id="KW-0472">Membrane</keyword>
<keyword evidence="17" id="KW-1185">Reference proteome</keyword>
<feature type="domain" description="Tyrosine specific protein phosphatases" evidence="14">
    <location>
        <begin position="1012"/>
        <end position="1088"/>
    </location>
</feature>
<dbReference type="GO" id="GO:0004725">
    <property type="term" value="F:protein tyrosine phosphatase activity"/>
    <property type="evidence" value="ECO:0007669"/>
    <property type="project" value="UniProtKB-EC"/>
</dbReference>
<feature type="domain" description="Fibronectin type-III" evidence="15">
    <location>
        <begin position="157"/>
        <end position="252"/>
    </location>
</feature>
<comment type="caution">
    <text evidence="16">The sequence shown here is derived from an EMBL/GenBank/DDBJ whole genome shotgun (WGS) entry which is preliminary data.</text>
</comment>
<dbReference type="SMART" id="SM00404">
    <property type="entry name" value="PTPc_motif"/>
    <property type="match status" value="1"/>
</dbReference>
<evidence type="ECO:0000259" key="13">
    <source>
        <dbReference type="PROSITE" id="PS50055"/>
    </source>
</evidence>
<dbReference type="CDD" id="cd00063">
    <property type="entry name" value="FN3"/>
    <property type="match status" value="4"/>
</dbReference>
<keyword evidence="6" id="KW-0904">Protein phosphatase</keyword>
<dbReference type="InterPro" id="IPR000387">
    <property type="entry name" value="Tyr_Pase_dom"/>
</dbReference>
<keyword evidence="9" id="KW-0325">Glycoprotein</keyword>
<evidence type="ECO:0000256" key="6">
    <source>
        <dbReference type="ARBA" id="ARBA00022912"/>
    </source>
</evidence>
<evidence type="ECO:0000256" key="10">
    <source>
        <dbReference type="ARBA" id="ARBA00051722"/>
    </source>
</evidence>
<evidence type="ECO:0000256" key="12">
    <source>
        <dbReference type="SAM" id="SignalP"/>
    </source>
</evidence>
<dbReference type="SMART" id="SM00060">
    <property type="entry name" value="FN3"/>
    <property type="match status" value="5"/>
</dbReference>
<reference evidence="16 17" key="1">
    <citation type="submission" date="2024-11" db="EMBL/GenBank/DDBJ databases">
        <title>Chromosome-level genome assembly of the freshwater bivalve Anodonta woodiana.</title>
        <authorList>
            <person name="Chen X."/>
        </authorList>
    </citation>
    <scope>NUCLEOTIDE SEQUENCE [LARGE SCALE GENOMIC DNA]</scope>
    <source>
        <strain evidence="16">MN2024</strain>
        <tissue evidence="16">Gills</tissue>
    </source>
</reference>
<protein>
    <recommendedName>
        <fullName evidence="2">protein-tyrosine-phosphatase</fullName>
        <ecNumber evidence="2">3.1.3.48</ecNumber>
    </recommendedName>
</protein>
<sequence>MISSRAAMEIIPISLLSFVLLMSQSCLVMAAVGSNCTDSNCAALGETCDGASNLCTCKTGYTNVLNICKAGLNYPCFSIADCYVAYAECQINASSTCQCKSGYSNVFGVCRADLGSECTLNSEPRCTDLNAQCSGRCECKALFYNSSNICTKTSDLQVQNLTVTTVMETSLFVQWVNPVKYGDVSKYRVSWKRLNANDFLGTVEVSSASSSVNLVNNLTAAVAYIVTVTSYESSGINISASVQQATKPYKPDGISGSNLDLDMGFLNITWHYNGTITGIDIRFIVVLIDSKSLMTNNGTEVTTNYVTFPSTGLKNGYRYNVNITAMSEEYTSLAGQRNRVNSDVFIGSFKTTVKVPDPPSSVTCSNASDTYINLMWNASYISNGDILYYSITVNKTSPVSVIYNVNTTNADLQYTVMNLTAGSFYTFNVYTVNEAHQSNAYAVVIDCETTAPVADKPVNLSISNQKSRSALVTWEKPSTLSGVLYGYSLQIHTNGNCIQEMIRKCSNCQGNFPTLTPSGCSPINQNRSSSELRDLQTYEALGLSPDMNYLVTVSAITKPGIGLPNNNNLITLEEAPQKPYNVIVTNITARDANVSWNINGPRPGNTTYNIMLRAASSVPQRNFTVIGFSNTSFNLTDLEEYWNYIVIVQAYTSIGSSQSDPVNFTTPAGPAGQVKNCVVSKGSGGDMYVTAKISWNLPGILDRNGLVNSFQIQQEEMMDGTFTMIKAINVTADDDRTYFHNFQVQPQKPYRFNVSALNGFIGLACSVNYTAPAAPVDVPNGSVGAVAGGIVGGVVAALIIIAVVIFFLRRRSIGPISLYEFAEYVDSYHKNSNLKFSAEYDDLKSVSPRHSHKAADLEVNHQKNRFFNVLPYDHSRVKLLSIDDVPGSDYINANYIQGFTSSREYIACQGPIPSTIEDHWRLIWEQNVHVIVMLTKYNEKGMVKCEKYIPVDLNDSKQYGDLVVELLTCSSMNSFEYRTLRVKLGEKERTIKHFHFLDWNDFSANVQFDIMIDFIKEVRNFIQPPDLEGPMLVHCSAGVGRTGTFIAIDFMIQHIDKHGVDSTVDIFNFVLNMRENRTSMVQTEEQYIFIHDCIREYLSRLHQHDNPTFNIEDEPFYQNTKTQLYENVVLDASQNTEL</sequence>
<feature type="domain" description="Fibronectin type-III" evidence="15">
    <location>
        <begin position="578"/>
        <end position="669"/>
    </location>
</feature>
<dbReference type="Gene3D" id="3.90.190.10">
    <property type="entry name" value="Protein tyrosine phosphatase superfamily"/>
    <property type="match status" value="1"/>
</dbReference>
<organism evidence="16 17">
    <name type="scientific">Sinanodonta woodiana</name>
    <name type="common">Chinese pond mussel</name>
    <name type="synonym">Anodonta woodiana</name>
    <dbReference type="NCBI Taxonomy" id="1069815"/>
    <lineage>
        <taxon>Eukaryota</taxon>
        <taxon>Metazoa</taxon>
        <taxon>Spiralia</taxon>
        <taxon>Lophotrochozoa</taxon>
        <taxon>Mollusca</taxon>
        <taxon>Bivalvia</taxon>
        <taxon>Autobranchia</taxon>
        <taxon>Heteroconchia</taxon>
        <taxon>Palaeoheterodonta</taxon>
        <taxon>Unionida</taxon>
        <taxon>Unionoidea</taxon>
        <taxon>Unionidae</taxon>
        <taxon>Unioninae</taxon>
        <taxon>Sinanodonta</taxon>
    </lineage>
</organism>
<dbReference type="InterPro" id="IPR013783">
    <property type="entry name" value="Ig-like_fold"/>
</dbReference>
<dbReference type="InterPro" id="IPR036116">
    <property type="entry name" value="FN3_sf"/>
</dbReference>
<evidence type="ECO:0000256" key="9">
    <source>
        <dbReference type="ARBA" id="ARBA00023180"/>
    </source>
</evidence>
<dbReference type="Gene3D" id="2.60.40.10">
    <property type="entry name" value="Immunoglobulins"/>
    <property type="match status" value="4"/>
</dbReference>
<feature type="domain" description="Tyrosine-protein phosphatase" evidence="13">
    <location>
        <begin position="836"/>
        <end position="1097"/>
    </location>
</feature>
<dbReference type="Proteomes" id="UP001634394">
    <property type="component" value="Unassembled WGS sequence"/>
</dbReference>
<evidence type="ECO:0000256" key="7">
    <source>
        <dbReference type="ARBA" id="ARBA00022989"/>
    </source>
</evidence>
<dbReference type="InterPro" id="IPR003595">
    <property type="entry name" value="Tyr_Pase_cat"/>
</dbReference>
<name>A0ABD3X6N5_SINWO</name>
<evidence type="ECO:0000256" key="3">
    <source>
        <dbReference type="ARBA" id="ARBA00022692"/>
    </source>
</evidence>
<evidence type="ECO:0000313" key="16">
    <source>
        <dbReference type="EMBL" id="KAL3881912.1"/>
    </source>
</evidence>
<feature type="transmembrane region" description="Helical" evidence="11">
    <location>
        <begin position="785"/>
        <end position="808"/>
    </location>
</feature>
<gene>
    <name evidence="16" type="ORF">ACJMK2_028299</name>
</gene>
<comment type="subcellular location">
    <subcellularLocation>
        <location evidence="1">Membrane</location>
        <topology evidence="1">Single-pass type I membrane protein</topology>
    </subcellularLocation>
</comment>
<evidence type="ECO:0000259" key="14">
    <source>
        <dbReference type="PROSITE" id="PS50056"/>
    </source>
</evidence>
<dbReference type="Pfam" id="PF00102">
    <property type="entry name" value="Y_phosphatase"/>
    <property type="match status" value="1"/>
</dbReference>
<dbReference type="SUPFAM" id="SSF49265">
    <property type="entry name" value="Fibronectin type III"/>
    <property type="match status" value="3"/>
</dbReference>
<accession>A0ABD3X6N5</accession>
<dbReference type="InterPro" id="IPR050713">
    <property type="entry name" value="RTP_Phos/Ushers"/>
</dbReference>
<feature type="domain" description="Fibronectin type-III" evidence="15">
    <location>
        <begin position="358"/>
        <end position="453"/>
    </location>
</feature>
<feature type="signal peptide" evidence="12">
    <location>
        <begin position="1"/>
        <end position="30"/>
    </location>
</feature>
<dbReference type="FunFam" id="3.90.190.10:FF:000009">
    <property type="entry name" value="Receptor-type tyrosine-protein phosphatase beta"/>
    <property type="match status" value="1"/>
</dbReference>